<reference evidence="5 6" key="1">
    <citation type="journal article" date="2016" name="Genome Biol. Evol.">
        <title>Gene Family Evolution Reflects Adaptation to Soil Environmental Stressors in the Genome of the Collembolan Orchesella cincta.</title>
        <authorList>
            <person name="Faddeeva-Vakhrusheva A."/>
            <person name="Derks M.F."/>
            <person name="Anvar S.Y."/>
            <person name="Agamennone V."/>
            <person name="Suring W."/>
            <person name="Smit S."/>
            <person name="van Straalen N.M."/>
            <person name="Roelofs D."/>
        </authorList>
    </citation>
    <scope>NUCLEOTIDE SEQUENCE [LARGE SCALE GENOMIC DNA]</scope>
    <source>
        <tissue evidence="5">Mixed pool</tissue>
    </source>
</reference>
<evidence type="ECO:0000256" key="3">
    <source>
        <dbReference type="ARBA" id="ARBA00022857"/>
    </source>
</evidence>
<evidence type="ECO:0000313" key="5">
    <source>
        <dbReference type="EMBL" id="ODM90348.1"/>
    </source>
</evidence>
<dbReference type="Pfam" id="PF13561">
    <property type="entry name" value="adh_short_C2"/>
    <property type="match status" value="1"/>
</dbReference>
<accession>A0A1D2MBG9</accession>
<dbReference type="Proteomes" id="UP000094527">
    <property type="component" value="Unassembled WGS sequence"/>
</dbReference>
<gene>
    <name evidence="5" type="ORF">Ocin01_16332</name>
</gene>
<dbReference type="GO" id="GO:0006006">
    <property type="term" value="P:glucose metabolic process"/>
    <property type="evidence" value="ECO:0007669"/>
    <property type="project" value="TreeGrafter"/>
</dbReference>
<dbReference type="PROSITE" id="PS00061">
    <property type="entry name" value="ADH_SHORT"/>
    <property type="match status" value="1"/>
</dbReference>
<keyword evidence="4" id="KW-0560">Oxidoreductase</keyword>
<dbReference type="InterPro" id="IPR036291">
    <property type="entry name" value="NAD(P)-bd_dom_sf"/>
</dbReference>
<dbReference type="PANTHER" id="PTHR44252">
    <property type="entry name" value="D-ERYTHRULOSE REDUCTASE"/>
    <property type="match status" value="1"/>
</dbReference>
<dbReference type="OrthoDB" id="47007at2759"/>
<evidence type="ECO:0000313" key="6">
    <source>
        <dbReference type="Proteomes" id="UP000094527"/>
    </source>
</evidence>
<dbReference type="InterPro" id="IPR002347">
    <property type="entry name" value="SDR_fam"/>
</dbReference>
<dbReference type="EMBL" id="LJIJ01002022">
    <property type="protein sequence ID" value="ODM90348.1"/>
    <property type="molecule type" value="Genomic_DNA"/>
</dbReference>
<keyword evidence="3" id="KW-0521">NADP</keyword>
<dbReference type="InterPro" id="IPR020904">
    <property type="entry name" value="Sc_DH/Rdtase_CS"/>
</dbReference>
<protein>
    <submittedName>
        <fullName evidence="5">L-xylulose reductase</fullName>
    </submittedName>
</protein>
<dbReference type="SUPFAM" id="SSF51735">
    <property type="entry name" value="NAD(P)-binding Rossmann-fold domains"/>
    <property type="match status" value="1"/>
</dbReference>
<evidence type="ECO:0000256" key="4">
    <source>
        <dbReference type="ARBA" id="ARBA00023002"/>
    </source>
</evidence>
<dbReference type="PRINTS" id="PR00080">
    <property type="entry name" value="SDRFAMILY"/>
</dbReference>
<dbReference type="STRING" id="48709.A0A1D2MBG9"/>
<dbReference type="GO" id="GO:0005997">
    <property type="term" value="P:xylulose metabolic process"/>
    <property type="evidence" value="ECO:0007669"/>
    <property type="project" value="TreeGrafter"/>
</dbReference>
<comment type="similarity">
    <text evidence="1">Belongs to the short-chain dehydrogenases/reductases (SDR) family.</text>
</comment>
<dbReference type="Gene3D" id="3.40.50.720">
    <property type="entry name" value="NAD(P)-binding Rossmann-like Domain"/>
    <property type="match status" value="1"/>
</dbReference>
<dbReference type="InterPro" id="IPR051737">
    <property type="entry name" value="L-xylulose/Carbonyl_redctase"/>
</dbReference>
<organism evidence="5 6">
    <name type="scientific">Orchesella cincta</name>
    <name type="common">Springtail</name>
    <name type="synonym">Podura cincta</name>
    <dbReference type="NCBI Taxonomy" id="48709"/>
    <lineage>
        <taxon>Eukaryota</taxon>
        <taxon>Metazoa</taxon>
        <taxon>Ecdysozoa</taxon>
        <taxon>Arthropoda</taxon>
        <taxon>Hexapoda</taxon>
        <taxon>Collembola</taxon>
        <taxon>Entomobryomorpha</taxon>
        <taxon>Entomobryoidea</taxon>
        <taxon>Orchesellidae</taxon>
        <taxon>Orchesellinae</taxon>
        <taxon>Orchesella</taxon>
    </lineage>
</organism>
<name>A0A1D2MBG9_ORCCI</name>
<dbReference type="PANTHER" id="PTHR44252:SF3">
    <property type="entry name" value="D-ERYTHRULOSE REDUCTASE-RELATED"/>
    <property type="match status" value="1"/>
</dbReference>
<comment type="subunit">
    <text evidence="2">Homotetramer.</text>
</comment>
<dbReference type="GO" id="GO:0050038">
    <property type="term" value="F:L-xylulose reductase (NADPH) activity"/>
    <property type="evidence" value="ECO:0007669"/>
    <property type="project" value="TreeGrafter"/>
</dbReference>
<proteinExistence type="inferred from homology"/>
<dbReference type="AlphaFoldDB" id="A0A1D2MBG9"/>
<sequence>MADMIEQLRKELPKVTATVVDLSDWDATRKTTESFGAINHVVNNAGIIIPQPFMEITKDAASLQFNVNTMACLNVVQIVAKGMIERGSGGSIVNIASLGIKGAAPLTGVYAASKIATEMLTKNMSVELGPHNIRANCVAPNVVNTPMVQVDDPMVQANLDRFLQGNIIKRAIEPNEVADLVMFLLSPLSAMITGETVVIDGGFMANFL</sequence>
<evidence type="ECO:0000256" key="1">
    <source>
        <dbReference type="ARBA" id="ARBA00006484"/>
    </source>
</evidence>
<evidence type="ECO:0000256" key="2">
    <source>
        <dbReference type="ARBA" id="ARBA00011881"/>
    </source>
</evidence>
<comment type="caution">
    <text evidence="5">The sequence shown here is derived from an EMBL/GenBank/DDBJ whole genome shotgun (WGS) entry which is preliminary data.</text>
</comment>
<dbReference type="PRINTS" id="PR00081">
    <property type="entry name" value="GDHRDH"/>
</dbReference>
<dbReference type="GO" id="GO:0004090">
    <property type="term" value="F:carbonyl reductase (NADPH) activity"/>
    <property type="evidence" value="ECO:0007669"/>
    <property type="project" value="TreeGrafter"/>
</dbReference>
<keyword evidence="6" id="KW-1185">Reference proteome</keyword>